<keyword evidence="6 10" id="KW-0010">Activator</keyword>
<evidence type="ECO:0000256" key="3">
    <source>
        <dbReference type="ARBA" id="ARBA00011837"/>
    </source>
</evidence>
<comment type="subcellular location">
    <subcellularLocation>
        <location evidence="1 10">Nucleus</location>
    </subcellularLocation>
</comment>
<proteinExistence type="inferred from homology"/>
<comment type="subunit">
    <text evidence="3 10">Component of the Mediator complex.</text>
</comment>
<dbReference type="RefSeq" id="XP_016582971.1">
    <property type="nucleotide sequence ID" value="XM_016732240.1"/>
</dbReference>
<evidence type="ECO:0000256" key="9">
    <source>
        <dbReference type="ARBA" id="ARBA00025687"/>
    </source>
</evidence>
<dbReference type="InterPro" id="IPR044888">
    <property type="entry name" value="Mediatior_Med7_sf"/>
</dbReference>
<dbReference type="InterPro" id="IPR009244">
    <property type="entry name" value="Mediatior_Med7"/>
</dbReference>
<dbReference type="PANTHER" id="PTHR21428:SF11">
    <property type="entry name" value="MEDIATOR OF RNA POLYMERASE II TRANSCRIPTION SUBUNIT 7"/>
    <property type="match status" value="1"/>
</dbReference>
<feature type="region of interest" description="Disordered" evidence="11">
    <location>
        <begin position="1"/>
        <end position="21"/>
    </location>
</feature>
<reference evidence="12 13" key="2">
    <citation type="journal article" date="2015" name="Eukaryot. Cell">
        <title>Asexual propagation of a virulent clone complex in a human and feline outbreak of sporotrichosis.</title>
        <authorList>
            <person name="Teixeira Mde M."/>
            <person name="Rodrigues A.M."/>
            <person name="Tsui C.K."/>
            <person name="de Almeida L.G."/>
            <person name="Van Diepeningen A.D."/>
            <person name="van den Ende B.G."/>
            <person name="Fernandes G.F."/>
            <person name="Kano R."/>
            <person name="Hamelin R.C."/>
            <person name="Lopes-Bezerra L.M."/>
            <person name="Vasconcelos A.T."/>
            <person name="de Hoog S."/>
            <person name="de Camargo Z.P."/>
            <person name="Felipe M.S."/>
        </authorList>
    </citation>
    <scope>NUCLEOTIDE SEQUENCE [LARGE SCALE GENOMIC DNA]</scope>
    <source>
        <strain evidence="12 13">1099-18</strain>
    </source>
</reference>
<comment type="caution">
    <text evidence="12">The sequence shown here is derived from an EMBL/GenBank/DDBJ whole genome shotgun (WGS) entry which is preliminary data.</text>
</comment>
<dbReference type="PANTHER" id="PTHR21428">
    <property type="entry name" value="MEDIATOR OF RNA POLYMERASE II TRANSCRIPTION SUBUNIT 7"/>
    <property type="match status" value="1"/>
</dbReference>
<accession>A0A0F2LUW1</accession>
<evidence type="ECO:0000256" key="1">
    <source>
        <dbReference type="ARBA" id="ARBA00004123"/>
    </source>
</evidence>
<comment type="function">
    <text evidence="9">Component of the Mediator complex, a coactivator involved in the regulated transcription of nearly all RNA polymerase II-dependent genes. Mediator functions as a bridge to convey information from gene-specific regulatory proteins to the basal RNA polymerase II transcription machinery. Mediator is recruited to promoters by direct interactions with regulatory proteins and serves as a scaffold for the assembly of a functional preinitiation complex with RNA polymerase II and the general transcription factors.</text>
</comment>
<dbReference type="Pfam" id="PF05983">
    <property type="entry name" value="Med7"/>
    <property type="match status" value="1"/>
</dbReference>
<dbReference type="SUPFAM" id="SSF140718">
    <property type="entry name" value="Mediator hinge subcomplex-like"/>
    <property type="match status" value="1"/>
</dbReference>
<feature type="compositionally biased region" description="Basic and acidic residues" evidence="11">
    <location>
        <begin position="242"/>
        <end position="251"/>
    </location>
</feature>
<sequence>MASQEDPSGAVAPYPQPPSYLWSQFTEENEAAIQELRETHAAATGEQTTAATIVPDVPEALAALQPPEPPPNGRWRVFGQMYTLNNQLPSLEEQGVARLGAALPTASAEKDAHASKVFELKKLAKSLLLNFLELAGILAIHPADAADKLADLQTIFFNMHQHINEWRPHQTREALISMLQAQLERTRNETRALHEVTDSVRKTLVGLADVEDPLAKNGAEARPRSQQAKTDSLLAPAARTAAETERRRQEDAWAALDETFG</sequence>
<dbReference type="VEuPathDB" id="FungiDB:SPSK_05495"/>
<gene>
    <name evidence="12" type="ORF">SPSK_05495</name>
</gene>
<evidence type="ECO:0000256" key="5">
    <source>
        <dbReference type="ARBA" id="ARBA00023015"/>
    </source>
</evidence>
<dbReference type="GO" id="GO:0070847">
    <property type="term" value="C:core mediator complex"/>
    <property type="evidence" value="ECO:0007669"/>
    <property type="project" value="TreeGrafter"/>
</dbReference>
<evidence type="ECO:0000256" key="6">
    <source>
        <dbReference type="ARBA" id="ARBA00023159"/>
    </source>
</evidence>
<feature type="region of interest" description="Disordered" evidence="11">
    <location>
        <begin position="215"/>
        <end position="261"/>
    </location>
</feature>
<keyword evidence="8 10" id="KW-0539">Nucleus</keyword>
<evidence type="ECO:0000256" key="4">
    <source>
        <dbReference type="ARBA" id="ARBA00020631"/>
    </source>
</evidence>
<protein>
    <recommendedName>
        <fullName evidence="4 10">Mediator of RNA polymerase II transcription subunit 7</fullName>
    </recommendedName>
</protein>
<keyword evidence="7 10" id="KW-0804">Transcription</keyword>
<evidence type="ECO:0000256" key="8">
    <source>
        <dbReference type="ARBA" id="ARBA00023242"/>
    </source>
</evidence>
<dbReference type="KEGG" id="ssck:SPSK_05495"/>
<organism evidence="12 13">
    <name type="scientific">Sporothrix schenckii 1099-18</name>
    <dbReference type="NCBI Taxonomy" id="1397361"/>
    <lineage>
        <taxon>Eukaryota</taxon>
        <taxon>Fungi</taxon>
        <taxon>Dikarya</taxon>
        <taxon>Ascomycota</taxon>
        <taxon>Pezizomycotina</taxon>
        <taxon>Sordariomycetes</taxon>
        <taxon>Sordariomycetidae</taxon>
        <taxon>Ophiostomatales</taxon>
        <taxon>Ophiostomataceae</taxon>
        <taxon>Sporothrix</taxon>
    </lineage>
</organism>
<dbReference type="Gene3D" id="6.10.140.1520">
    <property type="match status" value="1"/>
</dbReference>
<dbReference type="GO" id="GO:0003712">
    <property type="term" value="F:transcription coregulator activity"/>
    <property type="evidence" value="ECO:0007669"/>
    <property type="project" value="InterPro"/>
</dbReference>
<evidence type="ECO:0000256" key="7">
    <source>
        <dbReference type="ARBA" id="ARBA00023163"/>
    </source>
</evidence>
<dbReference type="GO" id="GO:0006357">
    <property type="term" value="P:regulation of transcription by RNA polymerase II"/>
    <property type="evidence" value="ECO:0007669"/>
    <property type="project" value="InterPro"/>
</dbReference>
<dbReference type="Gene3D" id="6.10.140.200">
    <property type="match status" value="1"/>
</dbReference>
<evidence type="ECO:0000256" key="11">
    <source>
        <dbReference type="SAM" id="MobiDB-lite"/>
    </source>
</evidence>
<evidence type="ECO:0000313" key="13">
    <source>
        <dbReference type="Proteomes" id="UP000033710"/>
    </source>
</evidence>
<keyword evidence="5 10" id="KW-0805">Transcription regulation</keyword>
<comment type="similarity">
    <text evidence="2 10">Belongs to the Mediator complex subunit 7 family.</text>
</comment>
<evidence type="ECO:0000313" key="12">
    <source>
        <dbReference type="EMBL" id="KJR80295.1"/>
    </source>
</evidence>
<reference evidence="12 13" key="1">
    <citation type="journal article" date="2014" name="BMC Genomics">
        <title>Comparative genomics of the major fungal agents of human and animal Sporotrichosis: Sporothrix schenckii and Sporothrix brasiliensis.</title>
        <authorList>
            <person name="Teixeira M.M."/>
            <person name="de Almeida L.G."/>
            <person name="Kubitschek-Barreira P."/>
            <person name="Alves F.L."/>
            <person name="Kioshima E.S."/>
            <person name="Abadio A.K."/>
            <person name="Fernandes L."/>
            <person name="Derengowski L.S."/>
            <person name="Ferreira K.S."/>
            <person name="Souza R.C."/>
            <person name="Ruiz J.C."/>
            <person name="de Andrade N.C."/>
            <person name="Paes H.C."/>
            <person name="Nicola A.M."/>
            <person name="Albuquerque P."/>
            <person name="Gerber A.L."/>
            <person name="Martins V.P."/>
            <person name="Peconick L.D."/>
            <person name="Neto A.V."/>
            <person name="Chaucanez C.B."/>
            <person name="Silva P.A."/>
            <person name="Cunha O.L."/>
            <person name="de Oliveira F.F."/>
            <person name="dos Santos T.C."/>
            <person name="Barros A.L."/>
            <person name="Soares M.A."/>
            <person name="de Oliveira L.M."/>
            <person name="Marini M.M."/>
            <person name="Villalobos-Duno H."/>
            <person name="Cunha M.M."/>
            <person name="de Hoog S."/>
            <person name="da Silveira J.F."/>
            <person name="Henrissat B."/>
            <person name="Nino-Vega G.A."/>
            <person name="Cisalpino P.S."/>
            <person name="Mora-Montes H.M."/>
            <person name="Almeida S.R."/>
            <person name="Stajich J.E."/>
            <person name="Lopes-Bezerra L.M."/>
            <person name="Vasconcelos A.T."/>
            <person name="Felipe M.S."/>
        </authorList>
    </citation>
    <scope>NUCLEOTIDE SEQUENCE [LARGE SCALE GENOMIC DNA]</scope>
    <source>
        <strain evidence="12 13">1099-18</strain>
    </source>
</reference>
<evidence type="ECO:0000256" key="2">
    <source>
        <dbReference type="ARBA" id="ARBA00009994"/>
    </source>
</evidence>
<dbReference type="GO" id="GO:0016592">
    <property type="term" value="C:mediator complex"/>
    <property type="evidence" value="ECO:0007669"/>
    <property type="project" value="InterPro"/>
</dbReference>
<dbReference type="OrthoDB" id="10253553at2759"/>
<dbReference type="Proteomes" id="UP000033710">
    <property type="component" value="Unassembled WGS sequence"/>
</dbReference>
<name>A0A0F2LUW1_SPOSC</name>
<dbReference type="AlphaFoldDB" id="A0A0F2LUW1"/>
<evidence type="ECO:0000256" key="10">
    <source>
        <dbReference type="RuleBase" id="RU364060"/>
    </source>
</evidence>
<dbReference type="EMBL" id="AXCR01000012">
    <property type="protein sequence ID" value="KJR80295.1"/>
    <property type="molecule type" value="Genomic_DNA"/>
</dbReference>
<dbReference type="InterPro" id="IPR037212">
    <property type="entry name" value="Med7/Med21-like"/>
</dbReference>
<dbReference type="GeneID" id="27667517"/>